<keyword evidence="3 6" id="KW-0808">Transferase</keyword>
<feature type="domain" description="tRNA/rRNA methyltransferase SpoU type" evidence="4">
    <location>
        <begin position="110"/>
        <end position="257"/>
    </location>
</feature>
<dbReference type="InterPro" id="IPR051259">
    <property type="entry name" value="rRNA_Methyltransferase"/>
</dbReference>
<dbReference type="InterPro" id="IPR029026">
    <property type="entry name" value="tRNA_m1G_MTases_N"/>
</dbReference>
<gene>
    <name evidence="6" type="ORF">SAMN02745171_00359</name>
</gene>
<dbReference type="OrthoDB" id="9785673at2"/>
<dbReference type="InterPro" id="IPR029028">
    <property type="entry name" value="Alpha/beta_knot_MTases"/>
</dbReference>
<dbReference type="EMBL" id="FUXE01000003">
    <property type="protein sequence ID" value="SJZ52296.1"/>
    <property type="molecule type" value="Genomic_DNA"/>
</dbReference>
<dbReference type="GO" id="GO:0003723">
    <property type="term" value="F:RNA binding"/>
    <property type="evidence" value="ECO:0007669"/>
    <property type="project" value="InterPro"/>
</dbReference>
<dbReference type="SUPFAM" id="SSF75217">
    <property type="entry name" value="alpha/beta knot"/>
    <property type="match status" value="1"/>
</dbReference>
<dbReference type="PANTHER" id="PTHR43191">
    <property type="entry name" value="RRNA METHYLTRANSFERASE 3"/>
    <property type="match status" value="1"/>
</dbReference>
<dbReference type="Pfam" id="PF22435">
    <property type="entry name" value="MRM3-like_sub_bind"/>
    <property type="match status" value="1"/>
</dbReference>
<accession>A0A1T4LCB2</accession>
<dbReference type="Pfam" id="PF00588">
    <property type="entry name" value="SpoU_methylase"/>
    <property type="match status" value="1"/>
</dbReference>
<dbReference type="Proteomes" id="UP000190121">
    <property type="component" value="Unassembled WGS sequence"/>
</dbReference>
<evidence type="ECO:0000259" key="4">
    <source>
        <dbReference type="Pfam" id="PF00588"/>
    </source>
</evidence>
<evidence type="ECO:0000256" key="2">
    <source>
        <dbReference type="ARBA" id="ARBA00022603"/>
    </source>
</evidence>
<keyword evidence="2 6" id="KW-0489">Methyltransferase</keyword>
<dbReference type="GO" id="GO:0008173">
    <property type="term" value="F:RNA methyltransferase activity"/>
    <property type="evidence" value="ECO:0007669"/>
    <property type="project" value="InterPro"/>
</dbReference>
<dbReference type="Gene3D" id="3.30.1330.30">
    <property type="match status" value="1"/>
</dbReference>
<sequence length="263" mass="29225">MIQEQTSLSHQERKLILSLHKAKGRKEHNLFVAEGPKLVKELLVAFSCRFLITIPSLWHSLPKPYTIEKVILLPESYDFSPISSLQTPRPMIGIFKLPEIEEEIPTIAQMALLLDNVQDPGNVGSILRTCDWFGIRQVFVTQGTADVFSPKVVQATMGGLARVKVYPIADIDAFMQRVERENIPIWGTFLEGENLLDLQSSLPHPCEPSLWVMGNEGKGISEQVAKYVTNLVTIPPQSPDGVHSESLNVAVATAIVIARCFLS</sequence>
<evidence type="ECO:0000313" key="7">
    <source>
        <dbReference type="Proteomes" id="UP000190121"/>
    </source>
</evidence>
<evidence type="ECO:0000259" key="5">
    <source>
        <dbReference type="Pfam" id="PF22435"/>
    </source>
</evidence>
<dbReference type="Gene3D" id="3.40.1280.10">
    <property type="match status" value="1"/>
</dbReference>
<dbReference type="CDD" id="cd18109">
    <property type="entry name" value="SpoU-like_RNA-MTase"/>
    <property type="match status" value="1"/>
</dbReference>
<evidence type="ECO:0000313" key="6">
    <source>
        <dbReference type="EMBL" id="SJZ52296.1"/>
    </source>
</evidence>
<comment type="similarity">
    <text evidence="1">Belongs to the class IV-like SAM-binding methyltransferase superfamily. RNA methyltransferase TrmH family.</text>
</comment>
<feature type="domain" description="MRM3-like substrate binding" evidence="5">
    <location>
        <begin position="14"/>
        <end position="92"/>
    </location>
</feature>
<evidence type="ECO:0000256" key="3">
    <source>
        <dbReference type="ARBA" id="ARBA00022679"/>
    </source>
</evidence>
<proteinExistence type="inferred from homology"/>
<dbReference type="InterPro" id="IPR029064">
    <property type="entry name" value="Ribosomal_eL30-like_sf"/>
</dbReference>
<keyword evidence="7" id="KW-1185">Reference proteome</keyword>
<organism evidence="6 7">
    <name type="scientific">Porphyromonas circumdentaria</name>
    <dbReference type="NCBI Taxonomy" id="29524"/>
    <lineage>
        <taxon>Bacteria</taxon>
        <taxon>Pseudomonadati</taxon>
        <taxon>Bacteroidota</taxon>
        <taxon>Bacteroidia</taxon>
        <taxon>Bacteroidales</taxon>
        <taxon>Porphyromonadaceae</taxon>
        <taxon>Porphyromonas</taxon>
    </lineage>
</organism>
<dbReference type="STRING" id="29524.SAMN02745171_00359"/>
<name>A0A1T4LCB2_9PORP</name>
<dbReference type="SUPFAM" id="SSF55315">
    <property type="entry name" value="L30e-like"/>
    <property type="match status" value="1"/>
</dbReference>
<dbReference type="InterPro" id="IPR001537">
    <property type="entry name" value="SpoU_MeTrfase"/>
</dbReference>
<dbReference type="RefSeq" id="WP_078736315.1">
    <property type="nucleotide sequence ID" value="NZ_FUXE01000003.1"/>
</dbReference>
<dbReference type="InterPro" id="IPR053888">
    <property type="entry name" value="MRM3-like_sub_bind"/>
</dbReference>
<dbReference type="AlphaFoldDB" id="A0A1T4LCB2"/>
<dbReference type="GO" id="GO:0006396">
    <property type="term" value="P:RNA processing"/>
    <property type="evidence" value="ECO:0007669"/>
    <property type="project" value="InterPro"/>
</dbReference>
<protein>
    <submittedName>
        <fullName evidence="6">RNA methyltransferase, TrmH family</fullName>
    </submittedName>
</protein>
<reference evidence="7" key="1">
    <citation type="submission" date="2017-02" db="EMBL/GenBank/DDBJ databases">
        <authorList>
            <person name="Varghese N."/>
            <person name="Submissions S."/>
        </authorList>
    </citation>
    <scope>NUCLEOTIDE SEQUENCE [LARGE SCALE GENOMIC DNA]</scope>
    <source>
        <strain evidence="7">ATCC 51356</strain>
    </source>
</reference>
<dbReference type="GO" id="GO:0032259">
    <property type="term" value="P:methylation"/>
    <property type="evidence" value="ECO:0007669"/>
    <property type="project" value="UniProtKB-KW"/>
</dbReference>
<evidence type="ECO:0000256" key="1">
    <source>
        <dbReference type="ARBA" id="ARBA00007228"/>
    </source>
</evidence>
<dbReference type="PANTHER" id="PTHR43191:SF2">
    <property type="entry name" value="RRNA METHYLTRANSFERASE 3, MITOCHONDRIAL"/>
    <property type="match status" value="1"/>
</dbReference>